<feature type="compositionally biased region" description="Acidic residues" evidence="12">
    <location>
        <begin position="369"/>
        <end position="387"/>
    </location>
</feature>
<sequence>MASAQKKTNVNTILIQGPGLEGGVITAATTTHLQGEIPQQNLQSPLKTTGSVPVNISIVPVIAADPIPGVQPAAVSPARPPCQPVATAGGTGSGAGSVSTTPPLAPLALKQITLLKTQQPSPEQMKSFDSFREHMDVFLVEVYRCKLCKFHSALKAVMAQHMTEKHFPVTGAGKGMTPDQPQAGYDGISETGDKQVTLPPAVVTMTMSSSEMQNPPFASQTFTAGNTVPSIIATVTAERLSLSSNAASEVTPVPSGTDNSVPIQVEVTSEMKRTSAEGNALELLMGIGHENEQDTAKCQQTAAGSETTERHVTNSASLTEVANGRSGSLIQDAGVTAAMEIDASERGGLVTVNEEELAQTLQIDKKTDSDDESENDDDGGVEDEDSDEGSKQDNQEDSSEEAALLKPVPIQIGLGPGAGDIDIQEIANTASKSNPKATTITVLHHGRGNGPPTAIQFKKSRKSKAVIPTGESLGIASPFTGRSYKGHKLFVCTTCHARYKTLTELERHVKKKHQRARKFLCEICGEALATRASVKYHVSKKHEQVRPVFHCSHCDYSTPFKARMAIHQATHQSEFFCSLCKKSYVSAERLNRHYSSPLHKNALNPLVCEHCGYSTKKRDNFLVHMRKHTGEKPYKCKLCSYASADGSTLKKHVMAKHSTIRPFKCQVCSFSCVDKKGLDIHSRKHTGERPFKCPFCLYAAKRRCALNIHLQTHSKEETADKQPKAQVTRYETVSTLAQDSPQQTLQPEQQYTTMTDYQPATLVTSVVPVVTQTAGEQSLVSGCEDKPVETVWQSM</sequence>
<keyword evidence="3" id="KW-0479">Metal-binding</keyword>
<keyword evidence="8" id="KW-0238">DNA-binding</keyword>
<evidence type="ECO:0000256" key="5">
    <source>
        <dbReference type="ARBA" id="ARBA00022771"/>
    </source>
</evidence>
<feature type="region of interest" description="Disordered" evidence="12">
    <location>
        <begin position="360"/>
        <end position="411"/>
    </location>
</feature>
<keyword evidence="5 11" id="KW-0863">Zinc-finger</keyword>
<evidence type="ECO:0000256" key="11">
    <source>
        <dbReference type="PROSITE-ProRule" id="PRU00042"/>
    </source>
</evidence>
<reference evidence="15" key="1">
    <citation type="submission" date="2025-08" db="UniProtKB">
        <authorList>
            <consortium name="RefSeq"/>
        </authorList>
    </citation>
    <scope>IDENTIFICATION</scope>
</reference>
<dbReference type="PANTHER" id="PTHR24408">
    <property type="entry name" value="ZINC FINGER PROTEIN"/>
    <property type="match status" value="1"/>
</dbReference>
<gene>
    <name evidence="15" type="primary">LOC110981123</name>
</gene>
<keyword evidence="9" id="KW-0804">Transcription</keyword>
<dbReference type="KEGG" id="aplc:110981123"/>
<feature type="domain" description="C2H2-type" evidence="13">
    <location>
        <begin position="634"/>
        <end position="662"/>
    </location>
</feature>
<keyword evidence="10" id="KW-0539">Nucleus</keyword>
<dbReference type="GeneID" id="110981123"/>
<name>A0A8B7YLE3_ACAPL</name>
<dbReference type="SUPFAM" id="SSF57667">
    <property type="entry name" value="beta-beta-alpha zinc fingers"/>
    <property type="match status" value="4"/>
</dbReference>
<feature type="domain" description="C2H2-type" evidence="13">
    <location>
        <begin position="490"/>
        <end position="518"/>
    </location>
</feature>
<dbReference type="OrthoDB" id="10067983at2759"/>
<proteinExistence type="inferred from homology"/>
<feature type="domain" description="C2H2-type" evidence="13">
    <location>
        <begin position="663"/>
        <end position="690"/>
    </location>
</feature>
<feature type="domain" description="C2H2-type" evidence="13">
    <location>
        <begin position="691"/>
        <end position="718"/>
    </location>
</feature>
<evidence type="ECO:0000256" key="10">
    <source>
        <dbReference type="ARBA" id="ARBA00023242"/>
    </source>
</evidence>
<organism evidence="14 15">
    <name type="scientific">Acanthaster planci</name>
    <name type="common">Crown-of-thorns starfish</name>
    <dbReference type="NCBI Taxonomy" id="133434"/>
    <lineage>
        <taxon>Eukaryota</taxon>
        <taxon>Metazoa</taxon>
        <taxon>Echinodermata</taxon>
        <taxon>Eleutherozoa</taxon>
        <taxon>Asterozoa</taxon>
        <taxon>Asteroidea</taxon>
        <taxon>Valvatacea</taxon>
        <taxon>Valvatida</taxon>
        <taxon>Acanthasteridae</taxon>
        <taxon>Acanthaster</taxon>
    </lineage>
</organism>
<feature type="domain" description="C2H2-type" evidence="13">
    <location>
        <begin position="575"/>
        <end position="599"/>
    </location>
</feature>
<dbReference type="PROSITE" id="PS00028">
    <property type="entry name" value="ZINC_FINGER_C2H2_1"/>
    <property type="match status" value="3"/>
</dbReference>
<dbReference type="FunFam" id="3.30.160.60:FF:000075">
    <property type="entry name" value="Putative zinc finger protein 536"/>
    <property type="match status" value="1"/>
</dbReference>
<dbReference type="Gene3D" id="3.30.160.60">
    <property type="entry name" value="Classic Zinc Finger"/>
    <property type="match status" value="5"/>
</dbReference>
<dbReference type="InterPro" id="IPR013087">
    <property type="entry name" value="Znf_C2H2_type"/>
</dbReference>
<dbReference type="GO" id="GO:0008270">
    <property type="term" value="F:zinc ion binding"/>
    <property type="evidence" value="ECO:0007669"/>
    <property type="project" value="UniProtKB-KW"/>
</dbReference>
<protein>
    <submittedName>
        <fullName evidence="15">Zinc finger and SCAN domain-containing protein 2-like</fullName>
    </submittedName>
</protein>
<dbReference type="GO" id="GO:0000981">
    <property type="term" value="F:DNA-binding transcription factor activity, RNA polymerase II-specific"/>
    <property type="evidence" value="ECO:0007669"/>
    <property type="project" value="TreeGrafter"/>
</dbReference>
<evidence type="ECO:0000256" key="1">
    <source>
        <dbReference type="ARBA" id="ARBA00004123"/>
    </source>
</evidence>
<dbReference type="Pfam" id="PF00096">
    <property type="entry name" value="zf-C2H2"/>
    <property type="match status" value="1"/>
</dbReference>
<evidence type="ECO:0000256" key="2">
    <source>
        <dbReference type="ARBA" id="ARBA00006991"/>
    </source>
</evidence>
<evidence type="ECO:0000259" key="13">
    <source>
        <dbReference type="PROSITE" id="PS50157"/>
    </source>
</evidence>
<evidence type="ECO:0000256" key="6">
    <source>
        <dbReference type="ARBA" id="ARBA00022833"/>
    </source>
</evidence>
<evidence type="ECO:0000256" key="8">
    <source>
        <dbReference type="ARBA" id="ARBA00023125"/>
    </source>
</evidence>
<dbReference type="InterPro" id="IPR036236">
    <property type="entry name" value="Znf_C2H2_sf"/>
</dbReference>
<feature type="domain" description="C2H2-type" evidence="13">
    <location>
        <begin position="519"/>
        <end position="547"/>
    </location>
</feature>
<keyword evidence="14" id="KW-1185">Reference proteome</keyword>
<dbReference type="PROSITE" id="PS50157">
    <property type="entry name" value="ZINC_FINGER_C2H2_2"/>
    <property type="match status" value="7"/>
</dbReference>
<dbReference type="GO" id="GO:0043565">
    <property type="term" value="F:sequence-specific DNA binding"/>
    <property type="evidence" value="ECO:0007669"/>
    <property type="project" value="TreeGrafter"/>
</dbReference>
<evidence type="ECO:0000256" key="9">
    <source>
        <dbReference type="ARBA" id="ARBA00023163"/>
    </source>
</evidence>
<keyword evidence="7" id="KW-0805">Transcription regulation</keyword>
<evidence type="ECO:0000313" key="15">
    <source>
        <dbReference type="RefSeq" id="XP_022094084.1"/>
    </source>
</evidence>
<accession>A0A8B7YLE3</accession>
<evidence type="ECO:0000256" key="12">
    <source>
        <dbReference type="SAM" id="MobiDB-lite"/>
    </source>
</evidence>
<dbReference type="OMA" id="TITVLHH"/>
<dbReference type="RefSeq" id="XP_022094084.1">
    <property type="nucleotide sequence ID" value="XM_022238392.1"/>
</dbReference>
<evidence type="ECO:0000313" key="14">
    <source>
        <dbReference type="Proteomes" id="UP000694845"/>
    </source>
</evidence>
<dbReference type="FunFam" id="3.30.160.60:FF:000448">
    <property type="entry name" value="RE1-silencing transcription factor A"/>
    <property type="match status" value="1"/>
</dbReference>
<dbReference type="AlphaFoldDB" id="A0A8B7YLE3"/>
<keyword evidence="4" id="KW-0677">Repeat</keyword>
<comment type="subcellular location">
    <subcellularLocation>
        <location evidence="1">Nucleus</location>
    </subcellularLocation>
</comment>
<dbReference type="Proteomes" id="UP000694845">
    <property type="component" value="Unplaced"/>
</dbReference>
<dbReference type="GO" id="GO:0005634">
    <property type="term" value="C:nucleus"/>
    <property type="evidence" value="ECO:0007669"/>
    <property type="project" value="UniProtKB-SubCell"/>
</dbReference>
<dbReference type="SMART" id="SM00355">
    <property type="entry name" value="ZnF_C2H2"/>
    <property type="match status" value="9"/>
</dbReference>
<feature type="domain" description="C2H2-type" evidence="13">
    <location>
        <begin position="606"/>
        <end position="633"/>
    </location>
</feature>
<evidence type="ECO:0000256" key="7">
    <source>
        <dbReference type="ARBA" id="ARBA00023015"/>
    </source>
</evidence>
<dbReference type="PANTHER" id="PTHR24408:SF64">
    <property type="entry name" value="LINKING IMMUNITY AND METABOLISM-RELATED"/>
    <property type="match status" value="1"/>
</dbReference>
<evidence type="ECO:0000256" key="4">
    <source>
        <dbReference type="ARBA" id="ARBA00022737"/>
    </source>
</evidence>
<evidence type="ECO:0000256" key="3">
    <source>
        <dbReference type="ARBA" id="ARBA00022723"/>
    </source>
</evidence>
<keyword evidence="6" id="KW-0862">Zinc</keyword>
<comment type="similarity">
    <text evidence="2">Belongs to the krueppel C2H2-type zinc-finger protein family.</text>
</comment>